<dbReference type="Pfam" id="PF00589">
    <property type="entry name" value="Phage_integrase"/>
    <property type="match status" value="1"/>
</dbReference>
<dbReference type="InterPro" id="IPR011010">
    <property type="entry name" value="DNA_brk_join_enz"/>
</dbReference>
<keyword evidence="6" id="KW-1185">Reference proteome</keyword>
<evidence type="ECO:0000256" key="1">
    <source>
        <dbReference type="ARBA" id="ARBA00008857"/>
    </source>
</evidence>
<proteinExistence type="inferred from homology"/>
<name>A0ABS8B4F7_9ACTN</name>
<dbReference type="Gene3D" id="1.10.443.10">
    <property type="entry name" value="Intergrase catalytic core"/>
    <property type="match status" value="1"/>
</dbReference>
<dbReference type="InterPro" id="IPR002104">
    <property type="entry name" value="Integrase_catalytic"/>
</dbReference>
<organism evidence="5 6">
    <name type="scientific">Streptomyces antimicrobicus</name>
    <dbReference type="NCBI Taxonomy" id="2883108"/>
    <lineage>
        <taxon>Bacteria</taxon>
        <taxon>Bacillati</taxon>
        <taxon>Actinomycetota</taxon>
        <taxon>Actinomycetes</taxon>
        <taxon>Kitasatosporales</taxon>
        <taxon>Streptomycetaceae</taxon>
        <taxon>Streptomyces</taxon>
    </lineage>
</organism>
<evidence type="ECO:0000256" key="3">
    <source>
        <dbReference type="ARBA" id="ARBA00023172"/>
    </source>
</evidence>
<keyword evidence="3" id="KW-0233">DNA recombination</keyword>
<evidence type="ECO:0000313" key="5">
    <source>
        <dbReference type="EMBL" id="MCB5179486.1"/>
    </source>
</evidence>
<reference evidence="5 6" key="1">
    <citation type="submission" date="2021-10" db="EMBL/GenBank/DDBJ databases">
        <title>Streptomyces sp. strain SMC 277, a novel streptomycete isolated from soil.</title>
        <authorList>
            <person name="Chanama M."/>
        </authorList>
    </citation>
    <scope>NUCLEOTIDE SEQUENCE [LARGE SCALE GENOMIC DNA]</scope>
    <source>
        <strain evidence="5 6">SMC 277</strain>
    </source>
</reference>
<dbReference type="Proteomes" id="UP001199054">
    <property type="component" value="Unassembled WGS sequence"/>
</dbReference>
<dbReference type="RefSeq" id="WP_226726305.1">
    <property type="nucleotide sequence ID" value="NZ_JAJAUY010000023.1"/>
</dbReference>
<protein>
    <submittedName>
        <fullName evidence="5">Site-specific integrase</fullName>
    </submittedName>
</protein>
<comment type="similarity">
    <text evidence="1">Belongs to the 'phage' integrase family.</text>
</comment>
<evidence type="ECO:0000259" key="4">
    <source>
        <dbReference type="PROSITE" id="PS51898"/>
    </source>
</evidence>
<feature type="domain" description="Tyr recombinase" evidence="4">
    <location>
        <begin position="116"/>
        <end position="321"/>
    </location>
</feature>
<dbReference type="InterPro" id="IPR050090">
    <property type="entry name" value="Tyrosine_recombinase_XerCD"/>
</dbReference>
<dbReference type="InterPro" id="IPR013762">
    <property type="entry name" value="Integrase-like_cat_sf"/>
</dbReference>
<evidence type="ECO:0000313" key="6">
    <source>
        <dbReference type="Proteomes" id="UP001199054"/>
    </source>
</evidence>
<dbReference type="InterPro" id="IPR010998">
    <property type="entry name" value="Integrase_recombinase_N"/>
</dbReference>
<keyword evidence="2" id="KW-0238">DNA-binding</keyword>
<evidence type="ECO:0000256" key="2">
    <source>
        <dbReference type="ARBA" id="ARBA00023125"/>
    </source>
</evidence>
<accession>A0ABS8B4F7</accession>
<dbReference type="Gene3D" id="1.10.150.130">
    <property type="match status" value="1"/>
</dbReference>
<dbReference type="PANTHER" id="PTHR30349">
    <property type="entry name" value="PHAGE INTEGRASE-RELATED"/>
    <property type="match status" value="1"/>
</dbReference>
<sequence length="349" mass="40077">MARQATPKVSFAAQEYLQHRTAQSKSTRPPYYLRSLYRRFVARVGDCHVSTLRSQHIEDFFYGPGGLADTAGSTTLASYRVNMRSFLRFCERREWTLRTVDQLTAGLREKSTQSNRNRYRMTRDELRQLLEAATFPRDRALIAFIANTGLRISEAVRMRVRDVAFQKGELYVYVPKTDEEVTIPLSLDLERELRTWLTHYTEAVGPLKRSNYLFPVCLRPMFMPGHAQVRNPERVLNPEGMISHPHVIIKGAAEAAGIELDPGDAWHTLRRSFARILYEDAREHGHDNSLRIVQAALNHKEVSTTERYLGLDIERQRYADMIKGKPFLTADLDPGKIVDLSERRAAGRG</sequence>
<dbReference type="EMBL" id="JAJAUY010000023">
    <property type="protein sequence ID" value="MCB5179486.1"/>
    <property type="molecule type" value="Genomic_DNA"/>
</dbReference>
<dbReference type="SUPFAM" id="SSF56349">
    <property type="entry name" value="DNA breaking-rejoining enzymes"/>
    <property type="match status" value="1"/>
</dbReference>
<gene>
    <name evidence="5" type="ORF">LG632_08805</name>
</gene>
<comment type="caution">
    <text evidence="5">The sequence shown here is derived from an EMBL/GenBank/DDBJ whole genome shotgun (WGS) entry which is preliminary data.</text>
</comment>
<dbReference type="PANTHER" id="PTHR30349:SF41">
    <property type="entry name" value="INTEGRASE_RECOMBINASE PROTEIN MJ0367-RELATED"/>
    <property type="match status" value="1"/>
</dbReference>
<dbReference type="PROSITE" id="PS51898">
    <property type="entry name" value="TYR_RECOMBINASE"/>
    <property type="match status" value="1"/>
</dbReference>